<proteinExistence type="predicted"/>
<protein>
    <submittedName>
        <fullName evidence="2">Uncharacterized protein</fullName>
    </submittedName>
</protein>
<evidence type="ECO:0000256" key="1">
    <source>
        <dbReference type="SAM" id="MobiDB-lite"/>
    </source>
</evidence>
<feature type="compositionally biased region" description="Polar residues" evidence="1">
    <location>
        <begin position="285"/>
        <end position="313"/>
    </location>
</feature>
<gene>
    <name evidence="2" type="ORF">GRF29_106g1270860</name>
</gene>
<dbReference type="EMBL" id="WVTA01000010">
    <property type="protein sequence ID" value="KAK3203989.1"/>
    <property type="molecule type" value="Genomic_DNA"/>
</dbReference>
<dbReference type="AlphaFoldDB" id="A0AAN6RED4"/>
<feature type="compositionally biased region" description="Basic and acidic residues" evidence="1">
    <location>
        <begin position="376"/>
        <end position="393"/>
    </location>
</feature>
<accession>A0AAN6RED4</accession>
<reference evidence="2 3" key="1">
    <citation type="submission" date="2021-02" db="EMBL/GenBank/DDBJ databases">
        <title>Genome assembly of Pseudopithomyces chartarum.</title>
        <authorList>
            <person name="Jauregui R."/>
            <person name="Singh J."/>
            <person name="Voisey C."/>
        </authorList>
    </citation>
    <scope>NUCLEOTIDE SEQUENCE [LARGE SCALE GENOMIC DNA]</scope>
    <source>
        <strain evidence="2 3">AGR01</strain>
    </source>
</reference>
<dbReference type="Proteomes" id="UP001280581">
    <property type="component" value="Unassembled WGS sequence"/>
</dbReference>
<keyword evidence="3" id="KW-1185">Reference proteome</keyword>
<feature type="region of interest" description="Disordered" evidence="1">
    <location>
        <begin position="282"/>
        <end position="313"/>
    </location>
</feature>
<name>A0AAN6RED4_9PLEO</name>
<evidence type="ECO:0000313" key="2">
    <source>
        <dbReference type="EMBL" id="KAK3203989.1"/>
    </source>
</evidence>
<comment type="caution">
    <text evidence="2">The sequence shown here is derived from an EMBL/GenBank/DDBJ whole genome shotgun (WGS) entry which is preliminary data.</text>
</comment>
<sequence>MRILFEISRSGLTIQLSRSDRNTNKGATIWSGTGHQSITCTPIISSERALKIDYTNQDSRAYAQLEREVPSRKCNSLRNRISGFRKPWNRGYGIDLIELPGNDYNELPQNTTREDLWSSPLVNEGPQQLSLQTRFNEIGRTTRSQSGTTRVSPTITRHQIRELPKEITNHPISAIEHDRLLMPEDQIPNEGVCSPNMNTFWPSTPSQFSPSHSQTLFFNPNIPHDLCHPSVNRDDHGFLSYEADNRRSHAIHEDSGSIRVPLQHHGLQNSYTYRNAIHYPDPPSSLLSPCGSNQDSNSNTTSIPPNTDTSSLLKATASNSNTVTPSITRYHVFETPPSPLPFDHCGQTFTGKYQRGNLRRHTKNCHPESDIFTTDKTNRVSRQDLKRSDARKNHEWRKHRVPSAKPTAHEEA</sequence>
<feature type="region of interest" description="Disordered" evidence="1">
    <location>
        <begin position="359"/>
        <end position="412"/>
    </location>
</feature>
<organism evidence="2 3">
    <name type="scientific">Pseudopithomyces chartarum</name>
    <dbReference type="NCBI Taxonomy" id="1892770"/>
    <lineage>
        <taxon>Eukaryota</taxon>
        <taxon>Fungi</taxon>
        <taxon>Dikarya</taxon>
        <taxon>Ascomycota</taxon>
        <taxon>Pezizomycotina</taxon>
        <taxon>Dothideomycetes</taxon>
        <taxon>Pleosporomycetidae</taxon>
        <taxon>Pleosporales</taxon>
        <taxon>Massarineae</taxon>
        <taxon>Didymosphaeriaceae</taxon>
        <taxon>Pseudopithomyces</taxon>
    </lineage>
</organism>
<evidence type="ECO:0000313" key="3">
    <source>
        <dbReference type="Proteomes" id="UP001280581"/>
    </source>
</evidence>